<dbReference type="Proteomes" id="UP000290289">
    <property type="component" value="Chromosome 10"/>
</dbReference>
<accession>A0A498IU68</accession>
<keyword evidence="4" id="KW-1185">Reference proteome</keyword>
<proteinExistence type="predicted"/>
<dbReference type="InterPro" id="IPR052929">
    <property type="entry name" value="RNase_H-like_EbsB-rel"/>
</dbReference>
<comment type="caution">
    <text evidence="3">The sequence shown here is derived from an EMBL/GenBank/DDBJ whole genome shotgun (WGS) entry which is preliminary data.</text>
</comment>
<evidence type="ECO:0000256" key="1">
    <source>
        <dbReference type="SAM" id="Phobius"/>
    </source>
</evidence>
<organism evidence="3 4">
    <name type="scientific">Malus domestica</name>
    <name type="common">Apple</name>
    <name type="synonym">Pyrus malus</name>
    <dbReference type="NCBI Taxonomy" id="3750"/>
    <lineage>
        <taxon>Eukaryota</taxon>
        <taxon>Viridiplantae</taxon>
        <taxon>Streptophyta</taxon>
        <taxon>Embryophyta</taxon>
        <taxon>Tracheophyta</taxon>
        <taxon>Spermatophyta</taxon>
        <taxon>Magnoliopsida</taxon>
        <taxon>eudicotyledons</taxon>
        <taxon>Gunneridae</taxon>
        <taxon>Pentapetalae</taxon>
        <taxon>rosids</taxon>
        <taxon>fabids</taxon>
        <taxon>Rosales</taxon>
        <taxon>Rosaceae</taxon>
        <taxon>Amygdaloideae</taxon>
        <taxon>Maleae</taxon>
        <taxon>Malus</taxon>
    </lineage>
</organism>
<sequence>MKVKLASITSDSRCVLCGSEGEIGVHILCNCAFAACVWSFSVLGRLSSGNSPPTVGKRVISLIPMLDKHRFDLILMLSYAIWTTWNSIFGLANVIFLMSWSLALSLGGKIFSSSLLLLLPLAASRPLRGLGLLKLNIDGVWNANRLIGGMGAVFRDSAIIFLAGLSKSLSHVPSPLFVEALSIREGLALASSRGFQNIIIERNHPTFYSLSLDLSPINLIVEDSREISSRITGVCFTHIRRQANKVAHRLARYSLLSTSPGLWFKEPPDFILDVLLEDCLLEL</sequence>
<feature type="transmembrane region" description="Helical" evidence="1">
    <location>
        <begin position="73"/>
        <end position="96"/>
    </location>
</feature>
<dbReference type="STRING" id="3750.A0A498IU68"/>
<gene>
    <name evidence="3" type="ORF">DVH24_002550</name>
</gene>
<keyword evidence="1" id="KW-0812">Transmembrane</keyword>
<dbReference type="EMBL" id="RDQH01000336">
    <property type="protein sequence ID" value="RXH85452.1"/>
    <property type="molecule type" value="Genomic_DNA"/>
</dbReference>
<dbReference type="InterPro" id="IPR036397">
    <property type="entry name" value="RNaseH_sf"/>
</dbReference>
<feature type="transmembrane region" description="Helical" evidence="1">
    <location>
        <begin position="102"/>
        <end position="123"/>
    </location>
</feature>
<evidence type="ECO:0000313" key="4">
    <source>
        <dbReference type="Proteomes" id="UP000290289"/>
    </source>
</evidence>
<evidence type="ECO:0000313" key="3">
    <source>
        <dbReference type="EMBL" id="RXH85452.1"/>
    </source>
</evidence>
<keyword evidence="1" id="KW-1133">Transmembrane helix</keyword>
<keyword evidence="1" id="KW-0472">Membrane</keyword>
<dbReference type="AlphaFoldDB" id="A0A498IU68"/>
<dbReference type="InterPro" id="IPR044730">
    <property type="entry name" value="RNase_H-like_dom_plant"/>
</dbReference>
<dbReference type="Pfam" id="PF13456">
    <property type="entry name" value="RVT_3"/>
    <property type="match status" value="1"/>
</dbReference>
<dbReference type="CDD" id="cd06222">
    <property type="entry name" value="RNase_H_like"/>
    <property type="match status" value="1"/>
</dbReference>
<name>A0A498IU68_MALDO</name>
<dbReference type="GO" id="GO:0004523">
    <property type="term" value="F:RNA-DNA hybrid ribonuclease activity"/>
    <property type="evidence" value="ECO:0007669"/>
    <property type="project" value="InterPro"/>
</dbReference>
<dbReference type="PANTHER" id="PTHR47074:SF79">
    <property type="entry name" value="PUTATIVE-RELATED"/>
    <property type="match status" value="1"/>
</dbReference>
<dbReference type="PANTHER" id="PTHR47074">
    <property type="entry name" value="BNAC02G40300D PROTEIN"/>
    <property type="match status" value="1"/>
</dbReference>
<dbReference type="GO" id="GO:0003676">
    <property type="term" value="F:nucleic acid binding"/>
    <property type="evidence" value="ECO:0007669"/>
    <property type="project" value="InterPro"/>
</dbReference>
<dbReference type="InterPro" id="IPR002156">
    <property type="entry name" value="RNaseH_domain"/>
</dbReference>
<feature type="domain" description="RNase H type-1" evidence="2">
    <location>
        <begin position="136"/>
        <end position="253"/>
    </location>
</feature>
<reference evidence="3 4" key="1">
    <citation type="submission" date="2018-10" db="EMBL/GenBank/DDBJ databases">
        <title>A high-quality apple genome assembly.</title>
        <authorList>
            <person name="Hu J."/>
        </authorList>
    </citation>
    <scope>NUCLEOTIDE SEQUENCE [LARGE SCALE GENOMIC DNA]</scope>
    <source>
        <strain evidence="4">cv. HFTH1</strain>
        <tissue evidence="3">Young leaf</tissue>
    </source>
</reference>
<protein>
    <recommendedName>
        <fullName evidence="2">RNase H type-1 domain-containing protein</fullName>
    </recommendedName>
</protein>
<evidence type="ECO:0000259" key="2">
    <source>
        <dbReference type="Pfam" id="PF13456"/>
    </source>
</evidence>
<dbReference type="Gene3D" id="3.30.420.10">
    <property type="entry name" value="Ribonuclease H-like superfamily/Ribonuclease H"/>
    <property type="match status" value="1"/>
</dbReference>